<gene>
    <name evidence="1" type="ORF">CPB83DRAFT_863946</name>
</gene>
<name>A0A9P6JJ88_9AGAR</name>
<accession>A0A9P6JJ88</accession>
<sequence length="55" mass="6194">MVSRAVVLCLSNQEKHDKTHSNDKAELCRESRCHTKYVGLLIVTPHDPGCPAYLE</sequence>
<keyword evidence="2" id="KW-1185">Reference proteome</keyword>
<evidence type="ECO:0000313" key="1">
    <source>
        <dbReference type="EMBL" id="KAF9522770.1"/>
    </source>
</evidence>
<dbReference type="AlphaFoldDB" id="A0A9P6JJ88"/>
<proteinExistence type="predicted"/>
<comment type="caution">
    <text evidence="1">The sequence shown here is derived from an EMBL/GenBank/DDBJ whole genome shotgun (WGS) entry which is preliminary data.</text>
</comment>
<dbReference type="Proteomes" id="UP000807306">
    <property type="component" value="Unassembled WGS sequence"/>
</dbReference>
<reference evidence="1" key="1">
    <citation type="submission" date="2020-11" db="EMBL/GenBank/DDBJ databases">
        <authorList>
            <consortium name="DOE Joint Genome Institute"/>
            <person name="Ahrendt S."/>
            <person name="Riley R."/>
            <person name="Andreopoulos W."/>
            <person name="Labutti K."/>
            <person name="Pangilinan J."/>
            <person name="Ruiz-Duenas F.J."/>
            <person name="Barrasa J.M."/>
            <person name="Sanchez-Garcia M."/>
            <person name="Camarero S."/>
            <person name="Miyauchi S."/>
            <person name="Serrano A."/>
            <person name="Linde D."/>
            <person name="Babiker R."/>
            <person name="Drula E."/>
            <person name="Ayuso-Fernandez I."/>
            <person name="Pacheco R."/>
            <person name="Padilla G."/>
            <person name="Ferreira P."/>
            <person name="Barriuso J."/>
            <person name="Kellner H."/>
            <person name="Castanera R."/>
            <person name="Alfaro M."/>
            <person name="Ramirez L."/>
            <person name="Pisabarro A.G."/>
            <person name="Kuo A."/>
            <person name="Tritt A."/>
            <person name="Lipzen A."/>
            <person name="He G."/>
            <person name="Yan M."/>
            <person name="Ng V."/>
            <person name="Cullen D."/>
            <person name="Martin F."/>
            <person name="Rosso M.-N."/>
            <person name="Henrissat B."/>
            <person name="Hibbett D."/>
            <person name="Martinez A.T."/>
            <person name="Grigoriev I.V."/>
        </authorList>
    </citation>
    <scope>NUCLEOTIDE SEQUENCE</scope>
    <source>
        <strain evidence="1">CBS 506.95</strain>
    </source>
</reference>
<evidence type="ECO:0000313" key="2">
    <source>
        <dbReference type="Proteomes" id="UP000807306"/>
    </source>
</evidence>
<dbReference type="EMBL" id="MU157934">
    <property type="protein sequence ID" value="KAF9522770.1"/>
    <property type="molecule type" value="Genomic_DNA"/>
</dbReference>
<protein>
    <submittedName>
        <fullName evidence="1">Uncharacterized protein</fullName>
    </submittedName>
</protein>
<organism evidence="1 2">
    <name type="scientific">Crepidotus variabilis</name>
    <dbReference type="NCBI Taxonomy" id="179855"/>
    <lineage>
        <taxon>Eukaryota</taxon>
        <taxon>Fungi</taxon>
        <taxon>Dikarya</taxon>
        <taxon>Basidiomycota</taxon>
        <taxon>Agaricomycotina</taxon>
        <taxon>Agaricomycetes</taxon>
        <taxon>Agaricomycetidae</taxon>
        <taxon>Agaricales</taxon>
        <taxon>Agaricineae</taxon>
        <taxon>Crepidotaceae</taxon>
        <taxon>Crepidotus</taxon>
    </lineage>
</organism>